<evidence type="ECO:0000313" key="8">
    <source>
        <dbReference type="EMBL" id="GIH10717.1"/>
    </source>
</evidence>
<dbReference type="InterPro" id="IPR039425">
    <property type="entry name" value="RNA_pol_sigma-70-like"/>
</dbReference>
<keyword evidence="9" id="KW-1185">Reference proteome</keyword>
<protein>
    <submittedName>
        <fullName evidence="8">RNA polymerase sigma24 factor</fullName>
    </submittedName>
</protein>
<dbReference type="InterPro" id="IPR036388">
    <property type="entry name" value="WH-like_DNA-bd_sf"/>
</dbReference>
<proteinExistence type="inferred from homology"/>
<dbReference type="Gene3D" id="1.10.10.10">
    <property type="entry name" value="Winged helix-like DNA-binding domain superfamily/Winged helix DNA-binding domain"/>
    <property type="match status" value="1"/>
</dbReference>
<dbReference type="InterPro" id="IPR014284">
    <property type="entry name" value="RNA_pol_sigma-70_dom"/>
</dbReference>
<sequence>MSALDTGQGDIFSVQPPVGPIRVVPDKPSMGEEQVSENDVGAGPPEFAELYARHFRSLTLQLNAYFGDLEQAQDVVQEAFVRALDKWKKIQNYEDPAAWVRRVAWNLATSQWRRRRMVRAYALRQRQETVAGPGPERVALIRALATIPNDHRRAVILHYIADLSVAQIAEQEGVAEGTVKSWLSRGRAALNSRLAIKEV</sequence>
<dbReference type="RefSeq" id="WP_373320789.1">
    <property type="nucleotide sequence ID" value="NZ_BONY01000104.1"/>
</dbReference>
<keyword evidence="4" id="KW-0238">DNA-binding</keyword>
<evidence type="ECO:0000259" key="7">
    <source>
        <dbReference type="Pfam" id="PF08281"/>
    </source>
</evidence>
<evidence type="ECO:0000256" key="3">
    <source>
        <dbReference type="ARBA" id="ARBA00023082"/>
    </source>
</evidence>
<dbReference type="InterPro" id="IPR013325">
    <property type="entry name" value="RNA_pol_sigma_r2"/>
</dbReference>
<dbReference type="GO" id="GO:0006352">
    <property type="term" value="P:DNA-templated transcription initiation"/>
    <property type="evidence" value="ECO:0007669"/>
    <property type="project" value="InterPro"/>
</dbReference>
<comment type="caution">
    <text evidence="8">The sequence shown here is derived from an EMBL/GenBank/DDBJ whole genome shotgun (WGS) entry which is preliminary data.</text>
</comment>
<dbReference type="SUPFAM" id="SSF88946">
    <property type="entry name" value="Sigma2 domain of RNA polymerase sigma factors"/>
    <property type="match status" value="1"/>
</dbReference>
<dbReference type="Pfam" id="PF04542">
    <property type="entry name" value="Sigma70_r2"/>
    <property type="match status" value="1"/>
</dbReference>
<name>A0A8J3QJD0_9ACTN</name>
<evidence type="ECO:0000256" key="4">
    <source>
        <dbReference type="ARBA" id="ARBA00023125"/>
    </source>
</evidence>
<dbReference type="NCBIfam" id="TIGR02937">
    <property type="entry name" value="sigma70-ECF"/>
    <property type="match status" value="1"/>
</dbReference>
<dbReference type="PANTHER" id="PTHR43133:SF50">
    <property type="entry name" value="ECF RNA POLYMERASE SIGMA FACTOR SIGM"/>
    <property type="match status" value="1"/>
</dbReference>
<evidence type="ECO:0000259" key="6">
    <source>
        <dbReference type="Pfam" id="PF04542"/>
    </source>
</evidence>
<dbReference type="SUPFAM" id="SSF88659">
    <property type="entry name" value="Sigma3 and sigma4 domains of RNA polymerase sigma factors"/>
    <property type="match status" value="1"/>
</dbReference>
<dbReference type="CDD" id="cd06171">
    <property type="entry name" value="Sigma70_r4"/>
    <property type="match status" value="1"/>
</dbReference>
<dbReference type="InterPro" id="IPR007627">
    <property type="entry name" value="RNA_pol_sigma70_r2"/>
</dbReference>
<evidence type="ECO:0000256" key="2">
    <source>
        <dbReference type="ARBA" id="ARBA00023015"/>
    </source>
</evidence>
<dbReference type="InterPro" id="IPR013249">
    <property type="entry name" value="RNA_pol_sigma70_r4_t2"/>
</dbReference>
<dbReference type="AlphaFoldDB" id="A0A8J3QJD0"/>
<organism evidence="8 9">
    <name type="scientific">Rhizocola hellebori</name>
    <dbReference type="NCBI Taxonomy" id="1392758"/>
    <lineage>
        <taxon>Bacteria</taxon>
        <taxon>Bacillati</taxon>
        <taxon>Actinomycetota</taxon>
        <taxon>Actinomycetes</taxon>
        <taxon>Micromonosporales</taxon>
        <taxon>Micromonosporaceae</taxon>
        <taxon>Rhizocola</taxon>
    </lineage>
</organism>
<dbReference type="Proteomes" id="UP000612899">
    <property type="component" value="Unassembled WGS sequence"/>
</dbReference>
<dbReference type="EMBL" id="BONY01000104">
    <property type="protein sequence ID" value="GIH10717.1"/>
    <property type="molecule type" value="Genomic_DNA"/>
</dbReference>
<keyword evidence="2" id="KW-0805">Transcription regulation</keyword>
<dbReference type="Gene3D" id="1.10.1740.10">
    <property type="match status" value="1"/>
</dbReference>
<gene>
    <name evidence="8" type="ORF">Rhe02_87840</name>
</gene>
<evidence type="ECO:0000313" key="9">
    <source>
        <dbReference type="Proteomes" id="UP000612899"/>
    </source>
</evidence>
<dbReference type="GO" id="GO:0016987">
    <property type="term" value="F:sigma factor activity"/>
    <property type="evidence" value="ECO:0007669"/>
    <property type="project" value="UniProtKB-KW"/>
</dbReference>
<dbReference type="GO" id="GO:0003677">
    <property type="term" value="F:DNA binding"/>
    <property type="evidence" value="ECO:0007669"/>
    <property type="project" value="UniProtKB-KW"/>
</dbReference>
<keyword evidence="3" id="KW-0731">Sigma factor</keyword>
<reference evidence="8" key="1">
    <citation type="submission" date="2021-01" db="EMBL/GenBank/DDBJ databases">
        <title>Whole genome shotgun sequence of Rhizocola hellebori NBRC 109834.</title>
        <authorList>
            <person name="Komaki H."/>
            <person name="Tamura T."/>
        </authorList>
    </citation>
    <scope>NUCLEOTIDE SEQUENCE</scope>
    <source>
        <strain evidence="8">NBRC 109834</strain>
    </source>
</reference>
<feature type="domain" description="RNA polymerase sigma factor 70 region 4 type 2" evidence="7">
    <location>
        <begin position="138"/>
        <end position="190"/>
    </location>
</feature>
<comment type="similarity">
    <text evidence="1">Belongs to the sigma-70 factor family. ECF subfamily.</text>
</comment>
<dbReference type="InterPro" id="IPR013324">
    <property type="entry name" value="RNA_pol_sigma_r3/r4-like"/>
</dbReference>
<dbReference type="Pfam" id="PF08281">
    <property type="entry name" value="Sigma70_r4_2"/>
    <property type="match status" value="1"/>
</dbReference>
<keyword evidence="5" id="KW-0804">Transcription</keyword>
<evidence type="ECO:0000256" key="1">
    <source>
        <dbReference type="ARBA" id="ARBA00010641"/>
    </source>
</evidence>
<dbReference type="PANTHER" id="PTHR43133">
    <property type="entry name" value="RNA POLYMERASE ECF-TYPE SIGMA FACTO"/>
    <property type="match status" value="1"/>
</dbReference>
<feature type="domain" description="RNA polymerase sigma-70 region 2" evidence="6">
    <location>
        <begin position="50"/>
        <end position="116"/>
    </location>
</feature>
<evidence type="ECO:0000256" key="5">
    <source>
        <dbReference type="ARBA" id="ARBA00023163"/>
    </source>
</evidence>
<accession>A0A8J3QJD0</accession>